<organism evidence="2 3">
    <name type="scientific">Phytohabitans suffuscus</name>
    <dbReference type="NCBI Taxonomy" id="624315"/>
    <lineage>
        <taxon>Bacteria</taxon>
        <taxon>Bacillati</taxon>
        <taxon>Actinomycetota</taxon>
        <taxon>Actinomycetes</taxon>
        <taxon>Micromonosporales</taxon>
        <taxon>Micromonosporaceae</taxon>
    </lineage>
</organism>
<keyword evidence="3" id="KW-1185">Reference proteome</keyword>
<gene>
    <name evidence="2" type="ORF">Psuf_067230</name>
</gene>
<keyword evidence="1" id="KW-0812">Transmembrane</keyword>
<dbReference type="AlphaFoldDB" id="A0A6F8YTD2"/>
<keyword evidence="1" id="KW-1133">Transmembrane helix</keyword>
<reference evidence="2 3" key="2">
    <citation type="submission" date="2020-03" db="EMBL/GenBank/DDBJ databases">
        <authorList>
            <person name="Ichikawa N."/>
            <person name="Kimura A."/>
            <person name="Kitahashi Y."/>
            <person name="Uohara A."/>
        </authorList>
    </citation>
    <scope>NUCLEOTIDE SEQUENCE [LARGE SCALE GENOMIC DNA]</scope>
    <source>
        <strain evidence="2 3">NBRC 105367</strain>
    </source>
</reference>
<feature type="transmembrane region" description="Helical" evidence="1">
    <location>
        <begin position="12"/>
        <end position="31"/>
    </location>
</feature>
<dbReference type="Proteomes" id="UP000503011">
    <property type="component" value="Chromosome"/>
</dbReference>
<evidence type="ECO:0000313" key="3">
    <source>
        <dbReference type="Proteomes" id="UP000503011"/>
    </source>
</evidence>
<dbReference type="KEGG" id="psuu:Psuf_067230"/>
<proteinExistence type="predicted"/>
<keyword evidence="1" id="KW-0472">Membrane</keyword>
<evidence type="ECO:0000256" key="1">
    <source>
        <dbReference type="SAM" id="Phobius"/>
    </source>
</evidence>
<name>A0A6F8YTD2_9ACTN</name>
<protein>
    <submittedName>
        <fullName evidence="2">Uncharacterized protein</fullName>
    </submittedName>
</protein>
<sequence length="64" mass="6991">MAEKDQKRCRCGGAGNAVYGIGLIGALVYYIQAADGFWEVVLGILQALVWPAFLTYHLLKFLSA</sequence>
<evidence type="ECO:0000313" key="2">
    <source>
        <dbReference type="EMBL" id="BCB89410.1"/>
    </source>
</evidence>
<dbReference type="EMBL" id="AP022871">
    <property type="protein sequence ID" value="BCB89410.1"/>
    <property type="molecule type" value="Genomic_DNA"/>
</dbReference>
<dbReference type="RefSeq" id="WP_173161262.1">
    <property type="nucleotide sequence ID" value="NZ_AP022871.1"/>
</dbReference>
<accession>A0A6F8YTD2</accession>
<reference evidence="2 3" key="1">
    <citation type="submission" date="2020-03" db="EMBL/GenBank/DDBJ databases">
        <title>Whole genome shotgun sequence of Phytohabitans suffuscus NBRC 105367.</title>
        <authorList>
            <person name="Komaki H."/>
            <person name="Tamura T."/>
        </authorList>
    </citation>
    <scope>NUCLEOTIDE SEQUENCE [LARGE SCALE GENOMIC DNA]</scope>
    <source>
        <strain evidence="2 3">NBRC 105367</strain>
    </source>
</reference>
<feature type="transmembrane region" description="Helical" evidence="1">
    <location>
        <begin position="37"/>
        <end position="59"/>
    </location>
</feature>